<dbReference type="Pfam" id="PF01812">
    <property type="entry name" value="5-FTHF_cyc-lig"/>
    <property type="match status" value="1"/>
</dbReference>
<reference evidence="6" key="1">
    <citation type="journal article" date="2019" name="Mol. Ecol.">
        <title>Genome evolution and host-microbiome shifts correspond with intraspecific niche divergence within harmful algal bloom-forming Microcystis aeruginosa.</title>
        <authorList>
            <person name="Jackrel S.L."/>
            <person name="White J.D."/>
            <person name="Evans J.T."/>
            <person name="Buffin K."/>
            <person name="Hayden K."/>
            <person name="Sarnelle O."/>
            <person name="Denef V.J."/>
        </authorList>
    </citation>
    <scope>NUCLEOTIDE SEQUENCE</scope>
    <source>
        <strain evidence="6">G11-04</strain>
    </source>
</reference>
<proteinExistence type="inferred from homology"/>
<dbReference type="Proteomes" id="UP000799330">
    <property type="component" value="Unassembled WGS sequence"/>
</dbReference>
<keyword evidence="3 4" id="KW-0067">ATP-binding</keyword>
<protein>
    <recommendedName>
        <fullName evidence="5">5-formyltetrahydrofolate cyclo-ligase</fullName>
        <ecNumber evidence="5">6.3.3.2</ecNumber>
    </recommendedName>
</protein>
<dbReference type="PIRSF" id="PIRSF006806">
    <property type="entry name" value="FTHF_cligase"/>
    <property type="match status" value="1"/>
</dbReference>
<dbReference type="InterPro" id="IPR037171">
    <property type="entry name" value="NagB/RpiA_transferase-like"/>
</dbReference>
<dbReference type="GO" id="GO:0035999">
    <property type="term" value="P:tetrahydrofolate interconversion"/>
    <property type="evidence" value="ECO:0007669"/>
    <property type="project" value="TreeGrafter"/>
</dbReference>
<evidence type="ECO:0000256" key="2">
    <source>
        <dbReference type="ARBA" id="ARBA00022741"/>
    </source>
</evidence>
<dbReference type="AlphaFoldDB" id="A0A966G1N5"/>
<comment type="catalytic activity">
    <reaction evidence="5">
        <text>(6S)-5-formyl-5,6,7,8-tetrahydrofolate + ATP = (6R)-5,10-methenyltetrahydrofolate + ADP + phosphate</text>
        <dbReference type="Rhea" id="RHEA:10488"/>
        <dbReference type="ChEBI" id="CHEBI:30616"/>
        <dbReference type="ChEBI" id="CHEBI:43474"/>
        <dbReference type="ChEBI" id="CHEBI:57455"/>
        <dbReference type="ChEBI" id="CHEBI:57457"/>
        <dbReference type="ChEBI" id="CHEBI:456216"/>
        <dbReference type="EC" id="6.3.3.2"/>
    </reaction>
</comment>
<evidence type="ECO:0000256" key="5">
    <source>
        <dbReference type="RuleBase" id="RU361279"/>
    </source>
</evidence>
<dbReference type="EC" id="6.3.3.2" evidence="5"/>
<evidence type="ECO:0000313" key="7">
    <source>
        <dbReference type="Proteomes" id="UP000799330"/>
    </source>
</evidence>
<dbReference type="NCBIfam" id="TIGR02727">
    <property type="entry name" value="MTHFS_bact"/>
    <property type="match status" value="1"/>
</dbReference>
<dbReference type="GO" id="GO:0009396">
    <property type="term" value="P:folic acid-containing compound biosynthetic process"/>
    <property type="evidence" value="ECO:0007669"/>
    <property type="project" value="TreeGrafter"/>
</dbReference>
<dbReference type="InterPro" id="IPR002698">
    <property type="entry name" value="FTHF_cligase"/>
</dbReference>
<keyword evidence="6" id="KW-0436">Ligase</keyword>
<dbReference type="SUPFAM" id="SSF100950">
    <property type="entry name" value="NagB/RpiA/CoA transferase-like"/>
    <property type="match status" value="1"/>
</dbReference>
<evidence type="ECO:0000256" key="3">
    <source>
        <dbReference type="ARBA" id="ARBA00022840"/>
    </source>
</evidence>
<evidence type="ECO:0000313" key="6">
    <source>
        <dbReference type="EMBL" id="NCS58714.1"/>
    </source>
</evidence>
<evidence type="ECO:0000256" key="1">
    <source>
        <dbReference type="ARBA" id="ARBA00010638"/>
    </source>
</evidence>
<dbReference type="InterPro" id="IPR024185">
    <property type="entry name" value="FTHF_cligase-like_sf"/>
</dbReference>
<dbReference type="GO" id="GO:0030272">
    <property type="term" value="F:5-formyltetrahydrofolate cyclo-ligase activity"/>
    <property type="evidence" value="ECO:0007669"/>
    <property type="project" value="UniProtKB-EC"/>
</dbReference>
<comment type="cofactor">
    <cofactor evidence="5">
        <name>Mg(2+)</name>
        <dbReference type="ChEBI" id="CHEBI:18420"/>
    </cofactor>
</comment>
<organism evidence="6 7">
    <name type="scientific">Microcystis aeruginosa G11-04</name>
    <dbReference type="NCBI Taxonomy" id="2685956"/>
    <lineage>
        <taxon>Bacteria</taxon>
        <taxon>Bacillati</taxon>
        <taxon>Cyanobacteriota</taxon>
        <taxon>Cyanophyceae</taxon>
        <taxon>Oscillatoriophycideae</taxon>
        <taxon>Chroococcales</taxon>
        <taxon>Microcystaceae</taxon>
        <taxon>Microcystis</taxon>
    </lineage>
</organism>
<keyword evidence="2 4" id="KW-0547">Nucleotide-binding</keyword>
<dbReference type="GO" id="GO:0046872">
    <property type="term" value="F:metal ion binding"/>
    <property type="evidence" value="ECO:0007669"/>
    <property type="project" value="UniProtKB-KW"/>
</dbReference>
<feature type="binding site" evidence="4">
    <location>
        <begin position="20"/>
        <end position="24"/>
    </location>
    <ligand>
        <name>ATP</name>
        <dbReference type="ChEBI" id="CHEBI:30616"/>
    </ligand>
</feature>
<dbReference type="PANTHER" id="PTHR23407">
    <property type="entry name" value="ATPASE INHIBITOR/5-FORMYLTETRAHYDROFOLATE CYCLO-LIGASE"/>
    <property type="match status" value="1"/>
</dbReference>
<evidence type="ECO:0000256" key="4">
    <source>
        <dbReference type="PIRSR" id="PIRSR006806-1"/>
    </source>
</evidence>
<dbReference type="Gene3D" id="3.40.50.10420">
    <property type="entry name" value="NagB/RpiA/CoA transferase-like"/>
    <property type="match status" value="1"/>
</dbReference>
<dbReference type="GO" id="GO:0005524">
    <property type="term" value="F:ATP binding"/>
    <property type="evidence" value="ECO:0007669"/>
    <property type="project" value="UniProtKB-KW"/>
</dbReference>
<comment type="similarity">
    <text evidence="1 5">Belongs to the 5-formyltetrahydrofolate cyclo-ligase family.</text>
</comment>
<accession>A0A966G1N5</accession>
<gene>
    <name evidence="6" type="ORF">GPJ16_18175</name>
</gene>
<feature type="binding site" evidence="4">
    <location>
        <position position="71"/>
    </location>
    <ligand>
        <name>substrate</name>
    </ligand>
</feature>
<dbReference type="EMBL" id="JAADAI010000282">
    <property type="protein sequence ID" value="NCS58714.1"/>
    <property type="molecule type" value="Genomic_DNA"/>
</dbReference>
<comment type="caution">
    <text evidence="6">The sequence shown here is derived from an EMBL/GenBank/DDBJ whole genome shotgun (WGS) entry which is preliminary data.</text>
</comment>
<dbReference type="PANTHER" id="PTHR23407:SF1">
    <property type="entry name" value="5-FORMYLTETRAHYDROFOLATE CYCLO-LIGASE"/>
    <property type="match status" value="1"/>
</dbReference>
<keyword evidence="5" id="KW-0460">Magnesium</keyword>
<name>A0A966G1N5_MICAE</name>
<keyword evidence="5" id="KW-0479">Metal-binding</keyword>
<sequence length="199" mass="22998">MRNRRPFYGGEDVKDSATKKAQLRKQLITQRRALPKHIWQENSQQLCKNLQSLPLFQHAKTILAYFSHRQEPDLSSLFCQHHRWGFSRCDGDSLTWHCWSADDPLELNRYGIYEPTAIAPLILPAEVDLLLIPAVACDRQGYRLGYGGGYFDRLLNSPEWQAIPSIGIVFDFAYLDTLPLDIWDQKLQGICSESRTEIF</sequence>